<evidence type="ECO:0000313" key="7">
    <source>
        <dbReference type="Proteomes" id="UP000761534"/>
    </source>
</evidence>
<keyword evidence="1 4" id="KW-0963">Cytoplasm</keyword>
<reference evidence="6" key="1">
    <citation type="journal article" date="2019" name="G3 (Bethesda)">
        <title>Genome Assemblies of Two Rare Opportunistic Yeast Pathogens: Diutina rugosa (syn. Candida rugosa) and Trichomonascus ciferrii (syn. Candida ciferrii).</title>
        <authorList>
            <person name="Mixao V."/>
            <person name="Saus E."/>
            <person name="Hansen A.P."/>
            <person name="Lass-Florl C."/>
            <person name="Gabaldon T."/>
        </authorList>
    </citation>
    <scope>NUCLEOTIDE SEQUENCE</scope>
    <source>
        <strain evidence="6">CBS 4856</strain>
    </source>
</reference>
<dbReference type="HAMAP" id="MF_03010">
    <property type="entry name" value="eIF3k"/>
    <property type="match status" value="1"/>
</dbReference>
<evidence type="ECO:0000256" key="3">
    <source>
        <dbReference type="ARBA" id="ARBA00022917"/>
    </source>
</evidence>
<dbReference type="Pfam" id="PF10075">
    <property type="entry name" value="CSN8_PSD8_EIF3K"/>
    <property type="match status" value="1"/>
</dbReference>
<comment type="function">
    <text evidence="4">Component of the eukaryotic translation initiation factor 3 (eIF-3) complex, which is involved in protein synthesis of a specialized repertoire of mRNAs and, together with other initiation factors, stimulates binding of mRNA and methionyl-tRNAi to the 40S ribosome. The eIF-3 complex specifically targets and initiates translation of a subset of mRNAs involved in cell proliferation.</text>
</comment>
<dbReference type="VEuPathDB" id="FungiDB:TRICI_006841"/>
<dbReference type="OrthoDB" id="337745at2759"/>
<comment type="subunit">
    <text evidence="4">Component of the eukaryotic translation initiation factor 3 (eIF-3) complex.</text>
</comment>
<dbReference type="PANTHER" id="PTHR13022:SF0">
    <property type="entry name" value="EUKARYOTIC TRANSLATION INITIATION FACTOR 3 SUBUNIT K"/>
    <property type="match status" value="1"/>
</dbReference>
<organism evidence="6 7">
    <name type="scientific">Trichomonascus ciferrii</name>
    <dbReference type="NCBI Taxonomy" id="44093"/>
    <lineage>
        <taxon>Eukaryota</taxon>
        <taxon>Fungi</taxon>
        <taxon>Dikarya</taxon>
        <taxon>Ascomycota</taxon>
        <taxon>Saccharomycotina</taxon>
        <taxon>Dipodascomycetes</taxon>
        <taxon>Dipodascales</taxon>
        <taxon>Trichomonascaceae</taxon>
        <taxon>Trichomonascus</taxon>
        <taxon>Trichomonascus ciferrii complex</taxon>
    </lineage>
</organism>
<dbReference type="GO" id="GO:0008541">
    <property type="term" value="C:proteasome regulatory particle, lid subcomplex"/>
    <property type="evidence" value="ECO:0007669"/>
    <property type="project" value="UniProtKB-ARBA"/>
</dbReference>
<dbReference type="SUPFAM" id="SSF46785">
    <property type="entry name" value="Winged helix' DNA-binding domain"/>
    <property type="match status" value="1"/>
</dbReference>
<dbReference type="InterPro" id="IPR016024">
    <property type="entry name" value="ARM-type_fold"/>
</dbReference>
<comment type="similarity">
    <text evidence="4">Belongs to the eIF-3 subunit K family.</text>
</comment>
<dbReference type="GO" id="GO:0033290">
    <property type="term" value="C:eukaryotic 48S preinitiation complex"/>
    <property type="evidence" value="ECO:0007669"/>
    <property type="project" value="UniProtKB-UniRule"/>
</dbReference>
<name>A0A642UCM0_9ASCO</name>
<dbReference type="GO" id="GO:0005852">
    <property type="term" value="C:eukaryotic translation initiation factor 3 complex"/>
    <property type="evidence" value="ECO:0007669"/>
    <property type="project" value="UniProtKB-UniRule"/>
</dbReference>
<feature type="domain" description="PCI" evidence="5">
    <location>
        <begin position="47"/>
        <end position="221"/>
    </location>
</feature>
<protein>
    <recommendedName>
        <fullName evidence="4">Eukaryotic translation initiation factor 3 subunit K</fullName>
        <shortName evidence="4">eIF3k</shortName>
    </recommendedName>
    <alternativeName>
        <fullName evidence="4">eIF-3 p25</fullName>
    </alternativeName>
</protein>
<dbReference type="InterPro" id="IPR036388">
    <property type="entry name" value="WH-like_DNA-bd_sf"/>
</dbReference>
<dbReference type="SUPFAM" id="SSF48371">
    <property type="entry name" value="ARM repeat"/>
    <property type="match status" value="1"/>
</dbReference>
<dbReference type="InterPro" id="IPR033464">
    <property type="entry name" value="CSN8_PSD8_EIF3K"/>
</dbReference>
<dbReference type="Proteomes" id="UP000761534">
    <property type="component" value="Unassembled WGS sequence"/>
</dbReference>
<sequence>MENTLVTKPEGRPEQVDSILNSLDRYNVDNIKVLQEYVQKQAQEGGIDIVANLALLKLYQFNNHLAKDDIVVIILSKALVRFYSSDFTTALHLLPGYVTTTVDPQPDSLTDQCQKLLKLYELLDGCKYSEFWQLFKSDDSYEDMVADVNGFADDLRLSIAKTVEVAAKRIPVKVFQNWCNLSDAKFKEWVESNLGWTIKDDSVEVPLNKDNDAKPVITSETVKFEQLNRIIKRAYELKI</sequence>
<evidence type="ECO:0000256" key="4">
    <source>
        <dbReference type="HAMAP-Rule" id="MF_03010"/>
    </source>
</evidence>
<keyword evidence="3 4" id="KW-0648">Protein biosynthesis</keyword>
<dbReference type="InterPro" id="IPR016020">
    <property type="entry name" value="Transl_init_fac_sub12_N_euk"/>
</dbReference>
<evidence type="ECO:0000259" key="5">
    <source>
        <dbReference type="PROSITE" id="PS50250"/>
    </source>
</evidence>
<accession>A0A642UCM0</accession>
<dbReference type="EMBL" id="SWFS01000575">
    <property type="protein sequence ID" value="KAA8896756.1"/>
    <property type="molecule type" value="Genomic_DNA"/>
</dbReference>
<evidence type="ECO:0000256" key="2">
    <source>
        <dbReference type="ARBA" id="ARBA00022540"/>
    </source>
</evidence>
<dbReference type="InterPro" id="IPR000717">
    <property type="entry name" value="PCI_dom"/>
</dbReference>
<dbReference type="InterPro" id="IPR036390">
    <property type="entry name" value="WH_DNA-bd_sf"/>
</dbReference>
<dbReference type="AlphaFoldDB" id="A0A642UCM0"/>
<dbReference type="GO" id="GO:0001732">
    <property type="term" value="P:formation of cytoplasmic translation initiation complex"/>
    <property type="evidence" value="ECO:0007669"/>
    <property type="project" value="UniProtKB-UniRule"/>
</dbReference>
<keyword evidence="7" id="KW-1185">Reference proteome</keyword>
<dbReference type="GO" id="GO:0043022">
    <property type="term" value="F:ribosome binding"/>
    <property type="evidence" value="ECO:0007669"/>
    <property type="project" value="InterPro"/>
</dbReference>
<comment type="caution">
    <text evidence="6">The sequence shown here is derived from an EMBL/GenBank/DDBJ whole genome shotgun (WGS) entry which is preliminary data.</text>
</comment>
<comment type="subcellular location">
    <subcellularLocation>
        <location evidence="4">Cytoplasm</location>
    </subcellularLocation>
</comment>
<evidence type="ECO:0000313" key="6">
    <source>
        <dbReference type="EMBL" id="KAA8896756.1"/>
    </source>
</evidence>
<gene>
    <name evidence="6" type="ORF">TRICI_006841</name>
</gene>
<dbReference type="GO" id="GO:0016282">
    <property type="term" value="C:eukaryotic 43S preinitiation complex"/>
    <property type="evidence" value="ECO:0007669"/>
    <property type="project" value="UniProtKB-UniRule"/>
</dbReference>
<dbReference type="Gene3D" id="1.10.10.10">
    <property type="entry name" value="Winged helix-like DNA-binding domain superfamily/Winged helix DNA-binding domain"/>
    <property type="match status" value="1"/>
</dbReference>
<keyword evidence="2 4" id="KW-0396">Initiation factor</keyword>
<dbReference type="GO" id="GO:0003723">
    <property type="term" value="F:RNA binding"/>
    <property type="evidence" value="ECO:0007669"/>
    <property type="project" value="UniProtKB-UniRule"/>
</dbReference>
<dbReference type="PROSITE" id="PS50250">
    <property type="entry name" value="PCI"/>
    <property type="match status" value="1"/>
</dbReference>
<dbReference type="PANTHER" id="PTHR13022">
    <property type="entry name" value="EUKARYOTIC TRANSLATION INITIATION FACTOR 3 SUBUNIT 11"/>
    <property type="match status" value="1"/>
</dbReference>
<proteinExistence type="inferred from homology"/>
<evidence type="ECO:0000256" key="1">
    <source>
        <dbReference type="ARBA" id="ARBA00022490"/>
    </source>
</evidence>
<dbReference type="InterPro" id="IPR009374">
    <property type="entry name" value="eIF3k"/>
</dbReference>
<dbReference type="Gene3D" id="1.25.40.250">
    <property type="entry name" value="ARM repeat, domain 1"/>
    <property type="match status" value="1"/>
</dbReference>
<dbReference type="GO" id="GO:0003743">
    <property type="term" value="F:translation initiation factor activity"/>
    <property type="evidence" value="ECO:0007669"/>
    <property type="project" value="UniProtKB-UniRule"/>
</dbReference>
<dbReference type="GO" id="GO:0006446">
    <property type="term" value="P:regulation of translational initiation"/>
    <property type="evidence" value="ECO:0007669"/>
    <property type="project" value="InterPro"/>
</dbReference>